<dbReference type="Gene3D" id="3.30.420.10">
    <property type="entry name" value="Ribonuclease H-like superfamily/Ribonuclease H"/>
    <property type="match status" value="1"/>
</dbReference>
<dbReference type="SMART" id="SM00474">
    <property type="entry name" value="35EXOc"/>
    <property type="match status" value="1"/>
</dbReference>
<dbReference type="InterPro" id="IPR019760">
    <property type="entry name" value="DNA-dir_DNA_pol_A_CS"/>
</dbReference>
<dbReference type="InterPro" id="IPR008918">
    <property type="entry name" value="HhH2"/>
</dbReference>
<comment type="catalytic activity">
    <reaction evidence="14 16">
        <text>DNA(n) + a 2'-deoxyribonucleoside 5'-triphosphate = DNA(n+1) + diphosphate</text>
        <dbReference type="Rhea" id="RHEA:22508"/>
        <dbReference type="Rhea" id="RHEA-COMP:17339"/>
        <dbReference type="Rhea" id="RHEA-COMP:17340"/>
        <dbReference type="ChEBI" id="CHEBI:33019"/>
        <dbReference type="ChEBI" id="CHEBI:61560"/>
        <dbReference type="ChEBI" id="CHEBI:173112"/>
        <dbReference type="EC" id="2.7.7.7"/>
    </reaction>
</comment>
<evidence type="ECO:0000259" key="19">
    <source>
        <dbReference type="SMART" id="SM00475"/>
    </source>
</evidence>
<keyword evidence="4 16" id="KW-0808">Transferase</keyword>
<evidence type="ECO:0000256" key="13">
    <source>
        <dbReference type="ARBA" id="ARBA00023204"/>
    </source>
</evidence>
<dbReference type="Proteomes" id="UP000030184">
    <property type="component" value="Unassembled WGS sequence"/>
</dbReference>
<evidence type="ECO:0000256" key="9">
    <source>
        <dbReference type="ARBA" id="ARBA00022801"/>
    </source>
</evidence>
<evidence type="ECO:0000256" key="15">
    <source>
        <dbReference type="NCBIfam" id="TIGR00593"/>
    </source>
</evidence>
<dbReference type="Pfam" id="PF00476">
    <property type="entry name" value="DNA_pol_A"/>
    <property type="match status" value="1"/>
</dbReference>
<accession>A0A098LP63</accession>
<comment type="similarity">
    <text evidence="1 16">Belongs to the DNA polymerase type-A family.</text>
</comment>
<evidence type="ECO:0000256" key="7">
    <source>
        <dbReference type="ARBA" id="ARBA00022722"/>
    </source>
</evidence>
<dbReference type="NCBIfam" id="TIGR00593">
    <property type="entry name" value="pola"/>
    <property type="match status" value="1"/>
</dbReference>
<keyword evidence="10 16" id="KW-0269">Exonuclease</keyword>
<keyword evidence="5 16" id="KW-0548">Nucleotidyltransferase</keyword>
<dbReference type="EC" id="2.7.7.7" evidence="2 15"/>
<keyword evidence="9 16" id="KW-0378">Hydrolase</keyword>
<dbReference type="PRINTS" id="PR00868">
    <property type="entry name" value="DNAPOLI"/>
</dbReference>
<dbReference type="InterPro" id="IPR012337">
    <property type="entry name" value="RNaseH-like_sf"/>
</dbReference>
<sequence>MSDQKRLFLVDAYALIFRGYYAFIKNPRINSKGEDTSAIMGFMNSLLDVIKRERPDHLAVCFDKGGSADRVELFEAYKANRDETPEGIRTAIPHICNILEAMHIPIMVKEGYEADDVIGTLSRQAEKEGYKTYMVTPDKDFAQLVTENIFMYRPVFGGGYETWGIPEVKKKFEVEDPMQVIDFLGMMGDSSDNIPGLPGVGEKTAKKFIKEFGSMEGLLANTDKLKGKMKEKVEANGELGLLSKKLATIMLDVPVDFNAKDFELDHPDVEKVKEIFQELEFRRLTDNFLKTFAAEPNENPDSKNAPENPKTETKSTPKEIKSAGEGQFSLFSADPSNGANTEKSSASSRQTAETTSHFYQSVASGMATKLFIKNLMQQTSVCFDTETTGLNPLTAELVGIAFSWEVGKGFYLPFPENKTEAQELIEQLRPFFESESIEKVGQNLKYDIKVLAKYNVEVKGKLFDTMLAHYLINPDMRHNMDVLAETYLNYTPISITELIGKKGKNQLSMRDVPLEKLTEYAVEDADVTLQLKEHFKNELGEANTQKLFDEIEIPLLRVLAAMELEGINLDKDFLNGLSEQLDKDIKALESKIYAEAGEEFNIASPKQLGIILFEKLKLVDKPKKTKSGQYSTAEDVLSYLAKDHEIIKNIIEFRGLSKLKSTYVDALPNQVEEITGRVHTDYMQTVAATGRLSSNNPNLQNIPIRTERGRQVRKAFIPRSEEYTLLAADYSQIELRIIAALSKEETMIEAFKNGEDIHASTASKVFNVPIEEVTREQRSNAKTVNFGIIYGVSAFGLSNQTNLSRAESKELIDTYYATYPKLRSFIHEQVDFARDNGYVQTVLGRRRYLKDINSRNAVVRGAAERNAVNAPIQGSAADIIKIAMINIYNKLQEGNFKTKMLLQVHDELVFDVYKPELENVKTLVKTEMESAFKLEVPLDVDLDTGDNWLEAH</sequence>
<organism evidence="21 22">
    <name type="scientific">Jejuia pallidilutea</name>
    <dbReference type="NCBI Taxonomy" id="504487"/>
    <lineage>
        <taxon>Bacteria</taxon>
        <taxon>Pseudomonadati</taxon>
        <taxon>Bacteroidota</taxon>
        <taxon>Flavobacteriia</taxon>
        <taxon>Flavobacteriales</taxon>
        <taxon>Flavobacteriaceae</taxon>
        <taxon>Jejuia</taxon>
    </lineage>
</organism>
<keyword evidence="7" id="KW-0540">Nuclease</keyword>
<dbReference type="SUPFAM" id="SSF53098">
    <property type="entry name" value="Ribonuclease H-like"/>
    <property type="match status" value="1"/>
</dbReference>
<evidence type="ECO:0000256" key="8">
    <source>
        <dbReference type="ARBA" id="ARBA00022763"/>
    </source>
</evidence>
<reference evidence="22" key="1">
    <citation type="journal article" date="2014" name="Genome Announc.">
        <title>Draft Genome Sequence of Marine Flavobacterium Jejuia pallidilutea Strain 11shimoA1 and Pigmentation Mutants.</title>
        <authorList>
            <person name="Takatani N."/>
            <person name="Nakanishi M."/>
            <person name="Meirelles P."/>
            <person name="Mino S."/>
            <person name="Suda W."/>
            <person name="Oshima K."/>
            <person name="Hattori M."/>
            <person name="Ohkuma M."/>
            <person name="Hosokawa M."/>
            <person name="Miyashita K."/>
            <person name="Thompson F.L."/>
            <person name="Niwa A."/>
            <person name="Sawabe T."/>
            <person name="Sawabe T."/>
        </authorList>
    </citation>
    <scope>NUCLEOTIDE SEQUENCE [LARGE SCALE GENOMIC DNA]</scope>
    <source>
        <strain evidence="22">JCM 19538</strain>
    </source>
</reference>
<evidence type="ECO:0000256" key="6">
    <source>
        <dbReference type="ARBA" id="ARBA00022705"/>
    </source>
</evidence>
<evidence type="ECO:0000256" key="16">
    <source>
        <dbReference type="RuleBase" id="RU004460"/>
    </source>
</evidence>
<dbReference type="Gene3D" id="1.10.150.20">
    <property type="entry name" value="5' to 3' exonuclease, C-terminal subdomain"/>
    <property type="match status" value="2"/>
</dbReference>
<keyword evidence="6 16" id="KW-0235">DNA replication</keyword>
<dbReference type="SMART" id="SM00482">
    <property type="entry name" value="POLAc"/>
    <property type="match status" value="1"/>
</dbReference>
<evidence type="ECO:0000256" key="12">
    <source>
        <dbReference type="ARBA" id="ARBA00023125"/>
    </source>
</evidence>
<evidence type="ECO:0000256" key="11">
    <source>
        <dbReference type="ARBA" id="ARBA00022932"/>
    </source>
</evidence>
<evidence type="ECO:0000256" key="14">
    <source>
        <dbReference type="ARBA" id="ARBA00049244"/>
    </source>
</evidence>
<dbReference type="Gene3D" id="3.40.50.1010">
    <property type="entry name" value="5'-nuclease"/>
    <property type="match status" value="1"/>
</dbReference>
<comment type="function">
    <text evidence="16">In addition to polymerase activity, this DNA polymerase exhibits 3'-5' and 5'-3' exonuclease activity.</text>
</comment>
<dbReference type="GO" id="GO:0003677">
    <property type="term" value="F:DNA binding"/>
    <property type="evidence" value="ECO:0007669"/>
    <property type="project" value="UniProtKB-UniRule"/>
</dbReference>
<dbReference type="InterPro" id="IPR018320">
    <property type="entry name" value="DNA_polymerase_1"/>
</dbReference>
<dbReference type="CDD" id="cd08637">
    <property type="entry name" value="DNA_pol_A_pol_I_C"/>
    <property type="match status" value="1"/>
</dbReference>
<evidence type="ECO:0000259" key="18">
    <source>
        <dbReference type="SMART" id="SM00474"/>
    </source>
</evidence>
<dbReference type="SUPFAM" id="SSF56672">
    <property type="entry name" value="DNA/RNA polymerases"/>
    <property type="match status" value="1"/>
</dbReference>
<dbReference type="InterPro" id="IPR036397">
    <property type="entry name" value="RNaseH_sf"/>
</dbReference>
<proteinExistence type="inferred from homology"/>
<dbReference type="InterPro" id="IPR001098">
    <property type="entry name" value="DNA-dir_DNA_pol_A_palm_dom"/>
</dbReference>
<dbReference type="Pfam" id="PF01612">
    <property type="entry name" value="DNA_pol_A_exo1"/>
    <property type="match status" value="1"/>
</dbReference>
<dbReference type="SUPFAM" id="SSF88723">
    <property type="entry name" value="PIN domain-like"/>
    <property type="match status" value="1"/>
</dbReference>
<protein>
    <recommendedName>
        <fullName evidence="3 15">DNA polymerase I</fullName>
        <ecNumber evidence="2 15">2.7.7.7</ecNumber>
    </recommendedName>
</protein>
<evidence type="ECO:0000256" key="1">
    <source>
        <dbReference type="ARBA" id="ARBA00007705"/>
    </source>
</evidence>
<dbReference type="FunFam" id="1.10.150.20:FF:000002">
    <property type="entry name" value="DNA polymerase I"/>
    <property type="match status" value="1"/>
</dbReference>
<dbReference type="GO" id="GO:0006261">
    <property type="term" value="P:DNA-templated DNA replication"/>
    <property type="evidence" value="ECO:0007669"/>
    <property type="project" value="UniProtKB-UniRule"/>
</dbReference>
<name>A0A098LP63_9FLAO</name>
<evidence type="ECO:0000256" key="3">
    <source>
        <dbReference type="ARBA" id="ARBA00020311"/>
    </source>
</evidence>
<dbReference type="Gene3D" id="3.30.70.370">
    <property type="match status" value="1"/>
</dbReference>
<dbReference type="CDD" id="cd09898">
    <property type="entry name" value="H3TH_53EXO"/>
    <property type="match status" value="1"/>
</dbReference>
<gene>
    <name evidence="16" type="primary">polA</name>
    <name evidence="21" type="ORF">JCM19538_2356</name>
</gene>
<evidence type="ECO:0000256" key="17">
    <source>
        <dbReference type="SAM" id="MobiDB-lite"/>
    </source>
</evidence>
<evidence type="ECO:0000256" key="10">
    <source>
        <dbReference type="ARBA" id="ARBA00022839"/>
    </source>
</evidence>
<evidence type="ECO:0000313" key="22">
    <source>
        <dbReference type="Proteomes" id="UP000030184"/>
    </source>
</evidence>
<dbReference type="SMART" id="SM00279">
    <property type="entry name" value="HhH2"/>
    <property type="match status" value="1"/>
</dbReference>
<feature type="compositionally biased region" description="Basic and acidic residues" evidence="17">
    <location>
        <begin position="309"/>
        <end position="322"/>
    </location>
</feature>
<keyword evidence="8 16" id="KW-0227">DNA damage</keyword>
<evidence type="ECO:0000256" key="2">
    <source>
        <dbReference type="ARBA" id="ARBA00012417"/>
    </source>
</evidence>
<dbReference type="Pfam" id="PF02739">
    <property type="entry name" value="5_3_exonuc_N"/>
    <property type="match status" value="1"/>
</dbReference>
<evidence type="ECO:0000256" key="4">
    <source>
        <dbReference type="ARBA" id="ARBA00022679"/>
    </source>
</evidence>
<feature type="compositionally biased region" description="Polar residues" evidence="17">
    <location>
        <begin position="334"/>
        <end position="352"/>
    </location>
</feature>
<comment type="caution">
    <text evidence="21">The sequence shown here is derived from an EMBL/GenBank/DDBJ whole genome shotgun (WGS) entry which is preliminary data.</text>
</comment>
<dbReference type="InterPro" id="IPR043502">
    <property type="entry name" value="DNA/RNA_pol_sf"/>
</dbReference>
<dbReference type="CDD" id="cd06139">
    <property type="entry name" value="DNA_polA_I_Ecoli_like_exo"/>
    <property type="match status" value="1"/>
</dbReference>
<dbReference type="Gene3D" id="1.20.1060.10">
    <property type="entry name" value="Taq DNA Polymerase, Chain T, domain 4"/>
    <property type="match status" value="1"/>
</dbReference>
<dbReference type="SUPFAM" id="SSF47807">
    <property type="entry name" value="5' to 3' exonuclease, C-terminal subdomain"/>
    <property type="match status" value="1"/>
</dbReference>
<evidence type="ECO:0000259" key="20">
    <source>
        <dbReference type="SMART" id="SM00482"/>
    </source>
</evidence>
<feature type="domain" description="5'-3' exonuclease" evidence="19">
    <location>
        <begin position="5"/>
        <end position="265"/>
    </location>
</feature>
<keyword evidence="22" id="KW-1185">Reference proteome</keyword>
<dbReference type="GO" id="GO:0006302">
    <property type="term" value="P:double-strand break repair"/>
    <property type="evidence" value="ECO:0007669"/>
    <property type="project" value="TreeGrafter"/>
</dbReference>
<dbReference type="FunFam" id="1.20.1060.10:FF:000001">
    <property type="entry name" value="DNA polymerase I"/>
    <property type="match status" value="1"/>
</dbReference>
<evidence type="ECO:0000313" key="21">
    <source>
        <dbReference type="EMBL" id="GAL87993.1"/>
    </source>
</evidence>
<dbReference type="NCBIfam" id="NF004397">
    <property type="entry name" value="PRK05755.1"/>
    <property type="match status" value="1"/>
</dbReference>
<dbReference type="AlphaFoldDB" id="A0A098LP63"/>
<dbReference type="InterPro" id="IPR029060">
    <property type="entry name" value="PIN-like_dom_sf"/>
</dbReference>
<dbReference type="EMBL" id="BBNY01000001">
    <property type="protein sequence ID" value="GAL87993.1"/>
    <property type="molecule type" value="Genomic_DNA"/>
</dbReference>
<dbReference type="InterPro" id="IPR002421">
    <property type="entry name" value="5-3_exonuclease"/>
</dbReference>
<dbReference type="PANTHER" id="PTHR10133">
    <property type="entry name" value="DNA POLYMERASE I"/>
    <property type="match status" value="1"/>
</dbReference>
<keyword evidence="11 16" id="KW-0239">DNA-directed DNA polymerase</keyword>
<evidence type="ECO:0000256" key="5">
    <source>
        <dbReference type="ARBA" id="ARBA00022695"/>
    </source>
</evidence>
<feature type="domain" description="3'-5' exonuclease" evidence="18">
    <location>
        <begin position="359"/>
        <end position="540"/>
    </location>
</feature>
<dbReference type="PROSITE" id="PS00447">
    <property type="entry name" value="DNA_POLYMERASE_A"/>
    <property type="match status" value="1"/>
</dbReference>
<dbReference type="GO" id="GO:0008409">
    <property type="term" value="F:5'-3' exonuclease activity"/>
    <property type="evidence" value="ECO:0007669"/>
    <property type="project" value="UniProtKB-UniRule"/>
</dbReference>
<dbReference type="GO" id="GO:0008408">
    <property type="term" value="F:3'-5' exonuclease activity"/>
    <property type="evidence" value="ECO:0007669"/>
    <property type="project" value="UniProtKB-UniRule"/>
</dbReference>
<dbReference type="InterPro" id="IPR002562">
    <property type="entry name" value="3'-5'_exonuclease_dom"/>
</dbReference>
<dbReference type="InterPro" id="IPR020046">
    <property type="entry name" value="5-3_exonucl_a-hlix_arch_N"/>
</dbReference>
<keyword evidence="12 16" id="KW-0238">DNA-binding</keyword>
<dbReference type="RefSeq" id="WP_045370958.1">
    <property type="nucleotide sequence ID" value="NZ_BBNY01000001.1"/>
</dbReference>
<feature type="domain" description="DNA-directed DNA polymerase family A palm" evidence="20">
    <location>
        <begin position="709"/>
        <end position="916"/>
    </location>
</feature>
<dbReference type="InterPro" id="IPR020045">
    <property type="entry name" value="DNA_polI_H3TH"/>
</dbReference>
<dbReference type="OrthoDB" id="9806424at2"/>
<dbReference type="SMART" id="SM00475">
    <property type="entry name" value="53EXOc"/>
    <property type="match status" value="1"/>
</dbReference>
<dbReference type="Pfam" id="PF01367">
    <property type="entry name" value="5_3_exonuc"/>
    <property type="match status" value="1"/>
</dbReference>
<dbReference type="FunFam" id="1.10.150.20:FF:000003">
    <property type="entry name" value="DNA polymerase I"/>
    <property type="match status" value="1"/>
</dbReference>
<dbReference type="GO" id="GO:0003887">
    <property type="term" value="F:DNA-directed DNA polymerase activity"/>
    <property type="evidence" value="ECO:0007669"/>
    <property type="project" value="UniProtKB-UniRule"/>
</dbReference>
<keyword evidence="13 16" id="KW-0234">DNA repair</keyword>
<dbReference type="InterPro" id="IPR002298">
    <property type="entry name" value="DNA_polymerase_A"/>
</dbReference>
<feature type="region of interest" description="Disordered" evidence="17">
    <location>
        <begin position="293"/>
        <end position="352"/>
    </location>
</feature>
<dbReference type="PANTHER" id="PTHR10133:SF27">
    <property type="entry name" value="DNA POLYMERASE NU"/>
    <property type="match status" value="1"/>
</dbReference>
<dbReference type="InterPro" id="IPR036279">
    <property type="entry name" value="5-3_exonuclease_C_sf"/>
</dbReference>
<dbReference type="CDD" id="cd09859">
    <property type="entry name" value="PIN_53EXO"/>
    <property type="match status" value="1"/>
</dbReference>